<dbReference type="Gene3D" id="2.60.210.10">
    <property type="entry name" value="Apoptosis, Tumor Necrosis Factor Receptor Associated Protein 2, Chain A"/>
    <property type="match status" value="1"/>
</dbReference>
<gene>
    <name evidence="2" type="ORF">PENTCL1PPCAC_24793</name>
</gene>
<accession>A0AAV5U952</accession>
<dbReference type="Proteomes" id="UP001432027">
    <property type="component" value="Unassembled WGS sequence"/>
</dbReference>
<evidence type="ECO:0000313" key="2">
    <source>
        <dbReference type="EMBL" id="GMT02619.1"/>
    </source>
</evidence>
<dbReference type="SUPFAM" id="SSF49599">
    <property type="entry name" value="TRAF domain-like"/>
    <property type="match status" value="1"/>
</dbReference>
<proteinExistence type="predicted"/>
<protein>
    <recommendedName>
        <fullName evidence="1">MATH domain-containing protein</fullName>
    </recommendedName>
</protein>
<evidence type="ECO:0000313" key="3">
    <source>
        <dbReference type="Proteomes" id="UP001432027"/>
    </source>
</evidence>
<evidence type="ECO:0000259" key="1">
    <source>
        <dbReference type="Pfam" id="PF00917"/>
    </source>
</evidence>
<feature type="domain" description="MATH" evidence="1">
    <location>
        <begin position="13"/>
        <end position="135"/>
    </location>
</feature>
<dbReference type="PANTHER" id="PTHR47022">
    <property type="entry name" value="BTB AND MATH DOMAIN-CONTAINING PROTEIN 36-RELATED"/>
    <property type="match status" value="1"/>
</dbReference>
<dbReference type="PANTHER" id="PTHR47022:SF1">
    <property type="entry name" value="BTB AND MATH DOMAIN-CONTAINING PROTEIN 36-RELATED"/>
    <property type="match status" value="1"/>
</dbReference>
<feature type="non-terminal residue" evidence="2">
    <location>
        <position position="191"/>
    </location>
</feature>
<comment type="caution">
    <text evidence="2">The sequence shown here is derived from an EMBL/GenBank/DDBJ whole genome shotgun (WGS) entry which is preliminary data.</text>
</comment>
<dbReference type="InterPro" id="IPR002083">
    <property type="entry name" value="MATH/TRAF_dom"/>
</dbReference>
<name>A0AAV5U952_9BILA</name>
<feature type="non-terminal residue" evidence="2">
    <location>
        <position position="1"/>
    </location>
</feature>
<dbReference type="Pfam" id="PF00917">
    <property type="entry name" value="MATH"/>
    <property type="match status" value="1"/>
</dbReference>
<sequence length="191" mass="22937">EMSDEFVIRWEVDEISKLTNVYRYSPYEYHFGIPWRFEAGTETSKRTKHIKYFGIYLSCNEESECDLWRCERTATLTLIHWWNTDKNKIHEVFFGISFFIWVRGNSKLFRSENRIPKRIGFVKDDKIIVEARVKVKSVDFIRKRPTIDFSQDTADWDNIALKLEDGTVNVCRRFLMWHSPYFASILSPEQK</sequence>
<reference evidence="2" key="1">
    <citation type="submission" date="2023-10" db="EMBL/GenBank/DDBJ databases">
        <title>Genome assembly of Pristionchus species.</title>
        <authorList>
            <person name="Yoshida K."/>
            <person name="Sommer R.J."/>
        </authorList>
    </citation>
    <scope>NUCLEOTIDE SEQUENCE</scope>
    <source>
        <strain evidence="2">RS0144</strain>
    </source>
</reference>
<dbReference type="InterPro" id="IPR008974">
    <property type="entry name" value="TRAF-like"/>
</dbReference>
<dbReference type="EMBL" id="BTSX01000005">
    <property type="protein sequence ID" value="GMT02619.1"/>
    <property type="molecule type" value="Genomic_DNA"/>
</dbReference>
<dbReference type="AlphaFoldDB" id="A0AAV5U952"/>
<keyword evidence="3" id="KW-1185">Reference proteome</keyword>
<organism evidence="2 3">
    <name type="scientific">Pristionchus entomophagus</name>
    <dbReference type="NCBI Taxonomy" id="358040"/>
    <lineage>
        <taxon>Eukaryota</taxon>
        <taxon>Metazoa</taxon>
        <taxon>Ecdysozoa</taxon>
        <taxon>Nematoda</taxon>
        <taxon>Chromadorea</taxon>
        <taxon>Rhabditida</taxon>
        <taxon>Rhabditina</taxon>
        <taxon>Diplogasteromorpha</taxon>
        <taxon>Diplogasteroidea</taxon>
        <taxon>Neodiplogasteridae</taxon>
        <taxon>Pristionchus</taxon>
    </lineage>
</organism>